<dbReference type="InterPro" id="IPR011990">
    <property type="entry name" value="TPR-like_helical_dom_sf"/>
</dbReference>
<dbReference type="SUPFAM" id="SSF48452">
    <property type="entry name" value="TPR-like"/>
    <property type="match status" value="1"/>
</dbReference>
<sequence length="881" mass="97222">MDPLSVTASIITLIEASGILTKSLHGFIHGLKTVDARVTRLCEELKNLTNLLEAVEGALKDCRSYDLAKVEEDLLQQSDIALADCQATLNDLKMLIEKVKKAAGSRALGWKIKAMFDLSIHGNELVAFQEKIHKSNGALQTIFHTITVSLSLKSKMSHTLIMDELFRLRQSIDRAHEISAKPSEVFTHSFSRLSDARLSRNLKALAKAADGFYSTASSSAGTSRGDRSERTWKPSSSAGFSGPGHLSSFRRERIERFIIEGQTRNGSMTPQLLPQVNTSFHSQSPPETCFSAVKSNPPAPGDDDDLKSLEVVAGGDDKAEEEDDDADDEAAFSREYILCIRQIAIESIKARDFTKAGDLLEKALARCEKATADNGEYCQSSYISMRSLKVQLAICYFFQGNWKLAEPVVTGLASSKSSRDSVVCNLLHALALAYLSEYSFDIALDTCKQALRGHARLSKLRKTDVIMQDLNNSLGLLATTYDMTSDYLSAEVFRRRLSPGFKYQHPANVAEFLQNHSDFLTAALGPYTLDPACVVLPDSPIGQPSEQDATTSSPSEQEVSQVRWDGWGTINHLPSNLRLNMANHRRLEVDTSKIVVARSRSCTIEGHTVEESSPTETILTSPATTASSPNTSPESSPVRGRIARSFSAMGLNRSIARAEPGFGTVSELSLPCDSRRQSTRDTRQPLRSNQETWSVIETDHPTTLPVARHIERWKWIRGWRIPQSDGVLDERTRPAKLQRRSATRVPGRSLTVGEWFTPAKWFRTGQTVLRQASSYHRVVVAAEPRRMPAGPGFPELNGNAVSELGITSPTPELGHYLPSPVSATPQRVHFYVPQAQDRLDITAHMEVCELPSDISMSGALTSLEANTRQTRSQMSLDQFNT</sequence>
<keyword evidence="5" id="KW-1185">Reference proteome</keyword>
<evidence type="ECO:0000256" key="1">
    <source>
        <dbReference type="SAM" id="Coils"/>
    </source>
</evidence>
<evidence type="ECO:0000313" key="5">
    <source>
        <dbReference type="Proteomes" id="UP001244207"/>
    </source>
</evidence>
<organism evidence="4 5">
    <name type="scientific">Glomerella acutata</name>
    <name type="common">Colletotrichum acutatum</name>
    <dbReference type="NCBI Taxonomy" id="27357"/>
    <lineage>
        <taxon>Eukaryota</taxon>
        <taxon>Fungi</taxon>
        <taxon>Dikarya</taxon>
        <taxon>Ascomycota</taxon>
        <taxon>Pezizomycotina</taxon>
        <taxon>Sordariomycetes</taxon>
        <taxon>Hypocreomycetidae</taxon>
        <taxon>Glomerellales</taxon>
        <taxon>Glomerellaceae</taxon>
        <taxon>Colletotrichum</taxon>
        <taxon>Colletotrichum acutatum species complex</taxon>
    </lineage>
</organism>
<evidence type="ECO:0000259" key="3">
    <source>
        <dbReference type="Pfam" id="PF17111"/>
    </source>
</evidence>
<dbReference type="Proteomes" id="UP001244207">
    <property type="component" value="Unassembled WGS sequence"/>
</dbReference>
<evidence type="ECO:0000256" key="2">
    <source>
        <dbReference type="SAM" id="MobiDB-lite"/>
    </source>
</evidence>
<proteinExistence type="predicted"/>
<name>A0AAD8XDX5_GLOAC</name>
<accession>A0AAD8XDX5</accession>
<dbReference type="Pfam" id="PF17111">
    <property type="entry name" value="PigL_N"/>
    <property type="match status" value="1"/>
</dbReference>
<feature type="region of interest" description="Disordered" evidence="2">
    <location>
        <begin position="538"/>
        <end position="560"/>
    </location>
</feature>
<feature type="region of interest" description="Disordered" evidence="2">
    <location>
        <begin position="215"/>
        <end position="246"/>
    </location>
</feature>
<dbReference type="RefSeq" id="XP_060364254.1">
    <property type="nucleotide sequence ID" value="XM_060508413.1"/>
</dbReference>
<dbReference type="Gene3D" id="1.25.40.10">
    <property type="entry name" value="Tetratricopeptide repeat domain"/>
    <property type="match status" value="1"/>
</dbReference>
<dbReference type="InterPro" id="IPR031348">
    <property type="entry name" value="PigL_N"/>
</dbReference>
<feature type="compositionally biased region" description="Low complexity" evidence="2">
    <location>
        <begin position="620"/>
        <end position="637"/>
    </location>
</feature>
<protein>
    <recommendedName>
        <fullName evidence="3">Azaphilone pigments biosynthesis cluster protein L N-terminal domain-containing protein</fullName>
    </recommendedName>
</protein>
<reference evidence="4" key="1">
    <citation type="submission" date="2021-12" db="EMBL/GenBank/DDBJ databases">
        <title>Comparative genomics, transcriptomics and evolutionary studies reveal genomic signatures of adaptation to plant cell wall in hemibiotrophic fungi.</title>
        <authorList>
            <consortium name="DOE Joint Genome Institute"/>
            <person name="Baroncelli R."/>
            <person name="Diaz J.F."/>
            <person name="Benocci T."/>
            <person name="Peng M."/>
            <person name="Battaglia E."/>
            <person name="Haridas S."/>
            <person name="Andreopoulos W."/>
            <person name="Labutti K."/>
            <person name="Pangilinan J."/>
            <person name="Floch G.L."/>
            <person name="Makela M.R."/>
            <person name="Henrissat B."/>
            <person name="Grigoriev I.V."/>
            <person name="Crouch J.A."/>
            <person name="De Vries R.P."/>
            <person name="Sukno S.A."/>
            <person name="Thon M.R."/>
        </authorList>
    </citation>
    <scope>NUCLEOTIDE SEQUENCE</scope>
    <source>
        <strain evidence="4">CBS 112980</strain>
    </source>
</reference>
<feature type="region of interest" description="Disordered" evidence="2">
    <location>
        <begin position="606"/>
        <end position="639"/>
    </location>
</feature>
<gene>
    <name evidence="4" type="ORF">BDZ83DRAFT_623860</name>
</gene>
<feature type="region of interest" description="Disordered" evidence="2">
    <location>
        <begin position="277"/>
        <end position="308"/>
    </location>
</feature>
<dbReference type="AlphaFoldDB" id="A0AAD8XDX5"/>
<feature type="compositionally biased region" description="Polar residues" evidence="2">
    <location>
        <begin position="542"/>
        <end position="560"/>
    </location>
</feature>
<comment type="caution">
    <text evidence="4">The sequence shown here is derived from an EMBL/GenBank/DDBJ whole genome shotgun (WGS) entry which is preliminary data.</text>
</comment>
<evidence type="ECO:0000313" key="4">
    <source>
        <dbReference type="EMBL" id="KAK1724199.1"/>
    </source>
</evidence>
<dbReference type="GeneID" id="85392312"/>
<feature type="domain" description="Azaphilone pigments biosynthesis cluster protein L N-terminal" evidence="3">
    <location>
        <begin position="1"/>
        <end position="107"/>
    </location>
</feature>
<dbReference type="EMBL" id="JAHMHS010000055">
    <property type="protein sequence ID" value="KAK1724199.1"/>
    <property type="molecule type" value="Genomic_DNA"/>
</dbReference>
<feature type="coiled-coil region" evidence="1">
    <location>
        <begin position="31"/>
        <end position="58"/>
    </location>
</feature>
<keyword evidence="1" id="KW-0175">Coiled coil</keyword>
<feature type="compositionally biased region" description="Polar residues" evidence="2">
    <location>
        <begin position="277"/>
        <end position="286"/>
    </location>
</feature>